<proteinExistence type="predicted"/>
<name>A0A0N5BRY8_STREA</name>
<dbReference type="WBParaSite" id="SPAL_0000863300.1">
    <property type="protein sequence ID" value="SPAL_0000863300.1"/>
    <property type="gene ID" value="SPAL_0000863300"/>
</dbReference>
<dbReference type="Proteomes" id="UP000046392">
    <property type="component" value="Unplaced"/>
</dbReference>
<organism evidence="1 2">
    <name type="scientific">Strongyloides papillosus</name>
    <name type="common">Intestinal threadworm</name>
    <dbReference type="NCBI Taxonomy" id="174720"/>
    <lineage>
        <taxon>Eukaryota</taxon>
        <taxon>Metazoa</taxon>
        <taxon>Ecdysozoa</taxon>
        <taxon>Nematoda</taxon>
        <taxon>Chromadorea</taxon>
        <taxon>Rhabditida</taxon>
        <taxon>Tylenchina</taxon>
        <taxon>Panagrolaimomorpha</taxon>
        <taxon>Strongyloidoidea</taxon>
        <taxon>Strongyloididae</taxon>
        <taxon>Strongyloides</taxon>
    </lineage>
</organism>
<evidence type="ECO:0000313" key="1">
    <source>
        <dbReference type="Proteomes" id="UP000046392"/>
    </source>
</evidence>
<accession>A0A0N5BRY8</accession>
<reference evidence="2" key="1">
    <citation type="submission" date="2017-02" db="UniProtKB">
        <authorList>
            <consortium name="WormBaseParasite"/>
        </authorList>
    </citation>
    <scope>IDENTIFICATION</scope>
</reference>
<evidence type="ECO:0000313" key="2">
    <source>
        <dbReference type="WBParaSite" id="SPAL_0000863300.1"/>
    </source>
</evidence>
<protein>
    <submittedName>
        <fullName evidence="2">Uncharacterized protein</fullName>
    </submittedName>
</protein>
<keyword evidence="1" id="KW-1185">Reference proteome</keyword>
<sequence length="158" mass="18172">MLFKAAIILSLFVASLQVSRYFFIFKIFKEKQLPTLKDIEDYNDPILKEIFKKVSKSSTHNNKNPDLPVNSNKYNPQPIDERYPSFNQQFSMLSNTNQEQTPTFPNRNYQESNQNIVLTPNNMATFASDGYNAFMDGARQLTNAIPNTFTNGAMMFFG</sequence>
<dbReference type="AlphaFoldDB" id="A0A0N5BRY8"/>